<dbReference type="GO" id="GO:0003677">
    <property type="term" value="F:DNA binding"/>
    <property type="evidence" value="ECO:0007669"/>
    <property type="project" value="UniProtKB-KW"/>
</dbReference>
<dbReference type="InterPro" id="IPR036390">
    <property type="entry name" value="WH_DNA-bd_sf"/>
</dbReference>
<dbReference type="PANTHER" id="PTHR22683:SF42">
    <property type="entry name" value="DNA TRANSLOCASE SFTA"/>
    <property type="match status" value="1"/>
</dbReference>
<evidence type="ECO:0000256" key="5">
    <source>
        <dbReference type="ARBA" id="ARBA00023125"/>
    </source>
</evidence>
<feature type="compositionally biased region" description="Polar residues" evidence="7">
    <location>
        <begin position="49"/>
        <end position="61"/>
    </location>
</feature>
<dbReference type="GO" id="GO:0007059">
    <property type="term" value="P:chromosome segregation"/>
    <property type="evidence" value="ECO:0007669"/>
    <property type="project" value="UniProtKB-KW"/>
</dbReference>
<protein>
    <submittedName>
        <fullName evidence="9">DNA translocase FtsK</fullName>
    </submittedName>
</protein>
<dbReference type="InterPro" id="IPR050206">
    <property type="entry name" value="FtsK/SpoIIIE/SftA"/>
</dbReference>
<dbReference type="Pfam" id="PF17854">
    <property type="entry name" value="FtsK_alpha"/>
    <property type="match status" value="1"/>
</dbReference>
<name>A0A398BFQ8_9BACI</name>
<dbReference type="Pfam" id="PF01580">
    <property type="entry name" value="FtsK_SpoIIIE"/>
    <property type="match status" value="1"/>
</dbReference>
<sequence>MKWFKKMKNWFLVEETVEIEEIVIDEEPDFDEVKNREAVKLPREHIQEKQTLQRKSTSMNDPDTKVLYQYPKGQFKFPLIPDEEPLPKRKIRNNRVKDETRIPEKVPLQEKVNQKLSATAARPAHPESELKSVTPKKPFRPTEIPSPIYGFHRPQKQVRQREEVVEFELETTPDSSYQLEKESEIPVLYRKSNTAESIDPRVIEKEEPVVAQPAVAGEKVKPASSNHLEKESEIPTVYRKSNTAESIDLRVIEKEEPVVVQPAVVEEKVKPASSNHLEKESEIPTVYRKSDAAELIELPVIGEEEPVVVQPAVAEEKVEPASSNHLEKELEIPAVYRKSNVQESIDPRVIEKEEPVVVQPAVAEEKVEPVSSNHLEKELEIPAVYRKSDAAESIDPPVMEKEANEVVQPVVAVAAEEKVGPAAADTRVGETKKEQPRKKHIPFNVVMLKQDHKRMNFPSYQGTSKKVVPVTRSAVPKTASTTPNIEEKPKMEATELASREEEAPIIQLVPDNIVEAEPIVENIVETEQVEQANTSIGTDSPEEVGENPYYMFPDIELLTPPTMTENDDEWLEEQMILLNETLKNFNVRAKVVNVTQGPAVTQFEVYPEPGVKVSKVTNLMDDIKLSLAAQDMRMEAPIPGKHTIGIEIPNRKSKAVFLREVLESDVFQNHPSPLAVVMGLDIAGQPIVTDLRKMPHGLIAGQTGSGKSVCINTMLVSLLYKATPQELKLMLIDPKMVELAPYNRIPHLVSPVITDVKAATAALKWAVEEMERRYELFVHAGVRDITKFNEQAELARQYSNKLPYIVIIIDELADLMMMSPADVEEAICRIAQKARACGIHLIVATQRPSVDVITGLIKANIPTRVAFSVSSQVDSRTIIDSGGAEKLLGRGDMLFAENGSSKTVRLQGTFVSDDEIDQVVNHVKNEQQPNYLFEQEDLLSRAQVTEDTDELFLEACEFVVSQHAASASSIQRRFRVGYNRAARLIEMMEQQGIISESRGSKPREVLISEEELEFLLDANSANH</sequence>
<accession>A0A398BFQ8</accession>
<evidence type="ECO:0000259" key="8">
    <source>
        <dbReference type="PROSITE" id="PS50901"/>
    </source>
</evidence>
<keyword evidence="4 6" id="KW-0067">ATP-binding</keyword>
<feature type="binding site" evidence="6">
    <location>
        <begin position="701"/>
        <end position="708"/>
    </location>
    <ligand>
        <name>ATP</name>
        <dbReference type="ChEBI" id="CHEBI:30616"/>
    </ligand>
</feature>
<dbReference type="SUPFAM" id="SSF46785">
    <property type="entry name" value="Winged helix' DNA-binding domain"/>
    <property type="match status" value="1"/>
</dbReference>
<gene>
    <name evidence="9" type="ORF">D1953_09220</name>
</gene>
<proteinExistence type="inferred from homology"/>
<dbReference type="Proteomes" id="UP000266016">
    <property type="component" value="Unassembled WGS sequence"/>
</dbReference>
<dbReference type="InterPro" id="IPR018541">
    <property type="entry name" value="Ftsk_gamma"/>
</dbReference>
<evidence type="ECO:0000256" key="1">
    <source>
        <dbReference type="ARBA" id="ARBA00006474"/>
    </source>
</evidence>
<dbReference type="PANTHER" id="PTHR22683">
    <property type="entry name" value="SPORULATION PROTEIN RELATED"/>
    <property type="match status" value="1"/>
</dbReference>
<dbReference type="SUPFAM" id="SSF52540">
    <property type="entry name" value="P-loop containing nucleoside triphosphate hydrolases"/>
    <property type="match status" value="1"/>
</dbReference>
<dbReference type="InterPro" id="IPR003593">
    <property type="entry name" value="AAA+_ATPase"/>
</dbReference>
<dbReference type="InterPro" id="IPR002543">
    <property type="entry name" value="FtsK_dom"/>
</dbReference>
<comment type="similarity">
    <text evidence="1">Belongs to the FtsK/SpoIIIE/SftA family.</text>
</comment>
<dbReference type="Gene3D" id="3.40.50.300">
    <property type="entry name" value="P-loop containing nucleotide triphosphate hydrolases"/>
    <property type="match status" value="1"/>
</dbReference>
<dbReference type="RefSeq" id="WP_119116890.1">
    <property type="nucleotide sequence ID" value="NZ_QWVS01000015.1"/>
</dbReference>
<dbReference type="EMBL" id="QWVS01000015">
    <property type="protein sequence ID" value="RID86500.1"/>
    <property type="molecule type" value="Genomic_DNA"/>
</dbReference>
<dbReference type="InterPro" id="IPR027417">
    <property type="entry name" value="P-loop_NTPase"/>
</dbReference>
<evidence type="ECO:0000256" key="7">
    <source>
        <dbReference type="SAM" id="MobiDB-lite"/>
    </source>
</evidence>
<keyword evidence="3" id="KW-0159">Chromosome partition</keyword>
<dbReference type="GO" id="GO:0005524">
    <property type="term" value="F:ATP binding"/>
    <property type="evidence" value="ECO:0007669"/>
    <property type="project" value="UniProtKB-UniRule"/>
</dbReference>
<feature type="domain" description="FtsK" evidence="8">
    <location>
        <begin position="684"/>
        <end position="876"/>
    </location>
</feature>
<organism evidence="9 10">
    <name type="scientific">Peribacillus asahii</name>
    <dbReference type="NCBI Taxonomy" id="228899"/>
    <lineage>
        <taxon>Bacteria</taxon>
        <taxon>Bacillati</taxon>
        <taxon>Bacillota</taxon>
        <taxon>Bacilli</taxon>
        <taxon>Bacillales</taxon>
        <taxon>Bacillaceae</taxon>
        <taxon>Peribacillus</taxon>
    </lineage>
</organism>
<keyword evidence="2 6" id="KW-0547">Nucleotide-binding</keyword>
<evidence type="ECO:0000313" key="10">
    <source>
        <dbReference type="Proteomes" id="UP000266016"/>
    </source>
</evidence>
<evidence type="ECO:0000313" key="9">
    <source>
        <dbReference type="EMBL" id="RID86500.1"/>
    </source>
</evidence>
<comment type="caution">
    <text evidence="9">The sequence shown here is derived from an EMBL/GenBank/DDBJ whole genome shotgun (WGS) entry which is preliminary data.</text>
</comment>
<keyword evidence="5" id="KW-0238">DNA-binding</keyword>
<dbReference type="Gene3D" id="1.10.10.10">
    <property type="entry name" value="Winged helix-like DNA-binding domain superfamily/Winged helix DNA-binding domain"/>
    <property type="match status" value="1"/>
</dbReference>
<dbReference type="PROSITE" id="PS50901">
    <property type="entry name" value="FTSK"/>
    <property type="match status" value="1"/>
</dbReference>
<feature type="region of interest" description="Disordered" evidence="7">
    <location>
        <begin position="214"/>
        <end position="237"/>
    </location>
</feature>
<evidence type="ECO:0000256" key="4">
    <source>
        <dbReference type="ARBA" id="ARBA00022840"/>
    </source>
</evidence>
<evidence type="ECO:0000256" key="3">
    <source>
        <dbReference type="ARBA" id="ARBA00022829"/>
    </source>
</evidence>
<dbReference type="InterPro" id="IPR041027">
    <property type="entry name" value="FtsK_alpha"/>
</dbReference>
<feature type="region of interest" description="Disordered" evidence="7">
    <location>
        <begin position="114"/>
        <end position="156"/>
    </location>
</feature>
<keyword evidence="10" id="KW-1185">Reference proteome</keyword>
<evidence type="ECO:0000256" key="6">
    <source>
        <dbReference type="PROSITE-ProRule" id="PRU00289"/>
    </source>
</evidence>
<dbReference type="Pfam" id="PF09397">
    <property type="entry name" value="FtsK_gamma"/>
    <property type="match status" value="1"/>
</dbReference>
<dbReference type="InterPro" id="IPR036388">
    <property type="entry name" value="WH-like_DNA-bd_sf"/>
</dbReference>
<dbReference type="Gene3D" id="3.30.980.40">
    <property type="match status" value="1"/>
</dbReference>
<dbReference type="SMART" id="SM00382">
    <property type="entry name" value="AAA"/>
    <property type="match status" value="1"/>
</dbReference>
<evidence type="ECO:0000256" key="2">
    <source>
        <dbReference type="ARBA" id="ARBA00022741"/>
    </source>
</evidence>
<dbReference type="SMART" id="SM00843">
    <property type="entry name" value="Ftsk_gamma"/>
    <property type="match status" value="1"/>
</dbReference>
<feature type="region of interest" description="Disordered" evidence="7">
    <location>
        <begin position="44"/>
        <end position="65"/>
    </location>
</feature>
<dbReference type="AlphaFoldDB" id="A0A398BFQ8"/>
<reference evidence="9 10" key="1">
    <citation type="submission" date="2018-08" db="EMBL/GenBank/DDBJ databases">
        <title>Bacillus jemisoniae sp. nov., Bacillus chryseoplanitiae sp. nov., Bacillus resnikiae sp. nov., and Bacillus frankliniae sp. nov., isolated from Viking spacecraft and associated surfaces.</title>
        <authorList>
            <person name="Seuylemezian A."/>
            <person name="Vaishampayan P."/>
        </authorList>
    </citation>
    <scope>NUCLEOTIDE SEQUENCE [LARGE SCALE GENOMIC DNA]</scope>
    <source>
        <strain evidence="9 10">MA001</strain>
    </source>
</reference>